<reference evidence="2 3" key="1">
    <citation type="submission" date="2016-10" db="EMBL/GenBank/DDBJ databases">
        <authorList>
            <person name="Varghese N."/>
            <person name="Submissions S."/>
        </authorList>
    </citation>
    <scope>NUCLEOTIDE SEQUENCE [LARGE SCALE GENOMIC DNA]</scope>
    <source>
        <strain evidence="2 3">DSM 16643</strain>
    </source>
</reference>
<evidence type="ECO:0000313" key="3">
    <source>
        <dbReference type="Proteomes" id="UP000323439"/>
    </source>
</evidence>
<keyword evidence="1" id="KW-0812">Transmembrane</keyword>
<name>A0A1G5VSP1_9EURY</name>
<feature type="transmembrane region" description="Helical" evidence="1">
    <location>
        <begin position="32"/>
        <end position="52"/>
    </location>
</feature>
<protein>
    <submittedName>
        <fullName evidence="2">Uncharacterized protein</fullName>
    </submittedName>
</protein>
<evidence type="ECO:0000313" key="2">
    <source>
        <dbReference type="EMBL" id="SDA48873.1"/>
    </source>
</evidence>
<feature type="transmembrane region" description="Helical" evidence="1">
    <location>
        <begin position="64"/>
        <end position="85"/>
    </location>
</feature>
<evidence type="ECO:0000256" key="1">
    <source>
        <dbReference type="SAM" id="Phobius"/>
    </source>
</evidence>
<organism evidence="2 3">
    <name type="scientific">Methanobrevibacter millerae</name>
    <dbReference type="NCBI Taxonomy" id="230361"/>
    <lineage>
        <taxon>Archaea</taxon>
        <taxon>Methanobacteriati</taxon>
        <taxon>Methanobacteriota</taxon>
        <taxon>Methanomada group</taxon>
        <taxon>Methanobacteria</taxon>
        <taxon>Methanobacteriales</taxon>
        <taxon>Methanobacteriaceae</taxon>
        <taxon>Methanobrevibacter</taxon>
    </lineage>
</organism>
<proteinExistence type="predicted"/>
<dbReference type="AlphaFoldDB" id="A0A1G5VSP1"/>
<sequence>MFKPINKLTKVITLYNLNNKQIKENNMNDDDILIYPGILIGIWVFNLFKSIIIQIITGAPNNEFFCPEFIIAIIITQFFIVGSTSDDKFGTYLKYSFVNIILTSIAWGFGTASGGRSLFGHPSHMLIKILLGFIC</sequence>
<keyword evidence="1" id="KW-1133">Transmembrane helix</keyword>
<dbReference type="Proteomes" id="UP000323439">
    <property type="component" value="Unassembled WGS sequence"/>
</dbReference>
<keyword evidence="1" id="KW-0472">Membrane</keyword>
<keyword evidence="3" id="KW-1185">Reference proteome</keyword>
<dbReference type="EMBL" id="FMXB01000005">
    <property type="protein sequence ID" value="SDA48873.1"/>
    <property type="molecule type" value="Genomic_DNA"/>
</dbReference>
<feature type="transmembrane region" description="Helical" evidence="1">
    <location>
        <begin position="97"/>
        <end position="119"/>
    </location>
</feature>
<gene>
    <name evidence="2" type="ORF">SAMN02910315_00870</name>
</gene>
<accession>A0A1G5VSP1</accession>